<feature type="compositionally biased region" description="Basic residues" evidence="1">
    <location>
        <begin position="23"/>
        <end position="35"/>
    </location>
</feature>
<dbReference type="EMBL" id="LAYC01000002">
    <property type="protein sequence ID" value="KYK57905.1"/>
    <property type="molecule type" value="Genomic_DNA"/>
</dbReference>
<protein>
    <submittedName>
        <fullName evidence="2">Uncharacterized protein</fullName>
    </submittedName>
</protein>
<keyword evidence="3" id="KW-1185">Reference proteome</keyword>
<dbReference type="GeneID" id="63717561"/>
<feature type="compositionally biased region" description="Basic and acidic residues" evidence="1">
    <location>
        <begin position="1"/>
        <end position="12"/>
    </location>
</feature>
<organism evidence="2 3">
    <name type="scientific">Drechmeria coniospora</name>
    <name type="common">Nematophagous fungus</name>
    <name type="synonym">Meria coniospora</name>
    <dbReference type="NCBI Taxonomy" id="98403"/>
    <lineage>
        <taxon>Eukaryota</taxon>
        <taxon>Fungi</taxon>
        <taxon>Dikarya</taxon>
        <taxon>Ascomycota</taxon>
        <taxon>Pezizomycotina</taxon>
        <taxon>Sordariomycetes</taxon>
        <taxon>Hypocreomycetidae</taxon>
        <taxon>Hypocreales</taxon>
        <taxon>Ophiocordycipitaceae</taxon>
        <taxon>Drechmeria</taxon>
    </lineage>
</organism>
<dbReference type="InParanoid" id="A0A151GLB7"/>
<evidence type="ECO:0000256" key="1">
    <source>
        <dbReference type="SAM" id="MobiDB-lite"/>
    </source>
</evidence>
<evidence type="ECO:0000313" key="3">
    <source>
        <dbReference type="Proteomes" id="UP000076580"/>
    </source>
</evidence>
<sequence>MLEENGWHEHARNGNNNNDNGKKAKTKPKTRKRTAERRQRQTKIMCQKHYQFWTVCLHYGRGHQTDYCQRPSRRGRCYVPDQIELCLGWCPHCVESVKRDYIKQWLCSRSIIWRYWLWVTREASPNMSLPIKPYMIGMVDPSEINNDSIPRARKTWTDCMIERFRVRADCEIKLMADTWYIHSRAARKEMVQKAQDVTLEWADGFILT</sequence>
<reference evidence="2 3" key="1">
    <citation type="journal article" date="2016" name="Sci. Rep.">
        <title>Insights into Adaptations to a Near-Obligate Nematode Endoparasitic Lifestyle from the Finished Genome of Drechmeria coniospora.</title>
        <authorList>
            <person name="Zhang L."/>
            <person name="Zhou Z."/>
            <person name="Guo Q."/>
            <person name="Fokkens L."/>
            <person name="Miskei M."/>
            <person name="Pocsi I."/>
            <person name="Zhang W."/>
            <person name="Chen M."/>
            <person name="Wang L."/>
            <person name="Sun Y."/>
            <person name="Donzelli B.G."/>
            <person name="Gibson D.M."/>
            <person name="Nelson D.R."/>
            <person name="Luo J.G."/>
            <person name="Rep M."/>
            <person name="Liu H."/>
            <person name="Yang S."/>
            <person name="Wang J."/>
            <person name="Krasnoff S.B."/>
            <person name="Xu Y."/>
            <person name="Molnar I."/>
            <person name="Lin M."/>
        </authorList>
    </citation>
    <scope>NUCLEOTIDE SEQUENCE [LARGE SCALE GENOMIC DNA]</scope>
    <source>
        <strain evidence="2 3">ARSEF 6962</strain>
    </source>
</reference>
<evidence type="ECO:0000313" key="2">
    <source>
        <dbReference type="EMBL" id="KYK57905.1"/>
    </source>
</evidence>
<dbReference type="AlphaFoldDB" id="A0A151GLB7"/>
<accession>A0A151GLB7</accession>
<dbReference type="Proteomes" id="UP000076580">
    <property type="component" value="Chromosome 02"/>
</dbReference>
<comment type="caution">
    <text evidence="2">The sequence shown here is derived from an EMBL/GenBank/DDBJ whole genome shotgun (WGS) entry which is preliminary data.</text>
</comment>
<proteinExistence type="predicted"/>
<name>A0A151GLB7_DRECN</name>
<dbReference type="OrthoDB" id="10403652at2759"/>
<feature type="region of interest" description="Disordered" evidence="1">
    <location>
        <begin position="1"/>
        <end position="40"/>
    </location>
</feature>
<gene>
    <name evidence="2" type="ORF">DCS_04918</name>
</gene>
<dbReference type="RefSeq" id="XP_040657257.1">
    <property type="nucleotide sequence ID" value="XM_040802224.1"/>
</dbReference>